<name>A0AAE2W1T3_9RHOB</name>
<evidence type="ECO:0000256" key="3">
    <source>
        <dbReference type="SAM" id="MobiDB-lite"/>
    </source>
</evidence>
<dbReference type="AlphaFoldDB" id="A0AAE2W1T3"/>
<evidence type="ECO:0000259" key="4">
    <source>
        <dbReference type="Pfam" id="PF03389"/>
    </source>
</evidence>
<protein>
    <submittedName>
        <fullName evidence="5">MobA/MobL family protein</fullName>
    </submittedName>
</protein>
<organism evidence="5 6">
    <name type="scientific">Sulfitobacter geojensis</name>
    <dbReference type="NCBI Taxonomy" id="1342299"/>
    <lineage>
        <taxon>Bacteria</taxon>
        <taxon>Pseudomonadati</taxon>
        <taxon>Pseudomonadota</taxon>
        <taxon>Alphaproteobacteria</taxon>
        <taxon>Rhodobacterales</taxon>
        <taxon>Roseobacteraceae</taxon>
        <taxon>Sulfitobacter</taxon>
    </lineage>
</organism>
<accession>A0AAE2W1T3</accession>
<keyword evidence="2" id="KW-0184">Conjugation</keyword>
<feature type="region of interest" description="Disordered" evidence="3">
    <location>
        <begin position="350"/>
        <end position="519"/>
    </location>
</feature>
<evidence type="ECO:0000256" key="2">
    <source>
        <dbReference type="ARBA" id="ARBA00022971"/>
    </source>
</evidence>
<dbReference type="Proteomes" id="UP000732193">
    <property type="component" value="Unassembled WGS sequence"/>
</dbReference>
<dbReference type="EMBL" id="JAFBRM010000015">
    <property type="protein sequence ID" value="MBM1715976.1"/>
    <property type="molecule type" value="Genomic_DNA"/>
</dbReference>
<feature type="compositionally biased region" description="Basic and acidic residues" evidence="3">
    <location>
        <begin position="496"/>
        <end position="519"/>
    </location>
</feature>
<dbReference type="InterPro" id="IPR005053">
    <property type="entry name" value="MobA_MobL"/>
</dbReference>
<evidence type="ECO:0000313" key="6">
    <source>
        <dbReference type="Proteomes" id="UP000732193"/>
    </source>
</evidence>
<dbReference type="NCBIfam" id="NF041496">
    <property type="entry name" value="MobQ"/>
    <property type="match status" value="1"/>
</dbReference>
<evidence type="ECO:0000256" key="1">
    <source>
        <dbReference type="ARBA" id="ARBA00010873"/>
    </source>
</evidence>
<dbReference type="Pfam" id="PF03389">
    <property type="entry name" value="MobA_MobL"/>
    <property type="match status" value="1"/>
</dbReference>
<dbReference type="RefSeq" id="WP_203243675.1">
    <property type="nucleotide sequence ID" value="NZ_JAFBRH010000015.1"/>
</dbReference>
<reference evidence="5 6" key="1">
    <citation type="submission" date="2021-01" db="EMBL/GenBank/DDBJ databases">
        <title>Diatom-associated Roseobacters Show Island Model of Population Structure.</title>
        <authorList>
            <person name="Qu L."/>
            <person name="Feng X."/>
            <person name="Chen Y."/>
            <person name="Li L."/>
            <person name="Wang X."/>
            <person name="Hu Z."/>
            <person name="Wang H."/>
            <person name="Luo H."/>
        </authorList>
    </citation>
    <scope>NUCLEOTIDE SEQUENCE [LARGE SCALE GENOMIC DNA]</scope>
    <source>
        <strain evidence="5 6">TR60-84</strain>
    </source>
</reference>
<keyword evidence="6" id="KW-1185">Reference proteome</keyword>
<evidence type="ECO:0000313" key="5">
    <source>
        <dbReference type="EMBL" id="MBM1715976.1"/>
    </source>
</evidence>
<feature type="compositionally biased region" description="Basic and acidic residues" evidence="3">
    <location>
        <begin position="411"/>
        <end position="420"/>
    </location>
</feature>
<feature type="compositionally biased region" description="Basic and acidic residues" evidence="3">
    <location>
        <begin position="350"/>
        <end position="398"/>
    </location>
</feature>
<dbReference type="Gene3D" id="3.30.930.30">
    <property type="match status" value="1"/>
</dbReference>
<proteinExistence type="inferred from homology"/>
<sequence length="519" mass="59403">MADYRFSAKVIKRSNGQSAVAAAAYRAASNLRDERTGQTCDYSRKAGVTHSEVMTPSGTPEWMHDRAQLWNAVEAVERRKDAQLAREIQLSLPHELTDDQRRDLVRGFVQEQFIGKGMIADLAIHAPSAEGDQRNHHAHVMLTMRTLTGDGFGNKARDWNSPDQLQAWREQWAHHQNRELERHGHPARVDHRSFEAQGVDREPTQHLGPVASDMERNGKASRIGDENRQTRTLNTDRVADHVELAEVRSGIEYQKAKLANWSEMKRRELDNAQDLSKLDLAQKHDRQSARLEDQLAERHDTVRATVKAELQSVEKRLEAKGVRKLLRSVFGQTRTDQEAKKDLTATLANIEKRETEERGALKQRQDAERRTEARRMSQNKDRLEKGIRTATERREAENWKPTSPRGTKRTGRPDRIKEAKPAPAPSTKQEPRREATTEPIKGRVEHHPPQPENKPMDAPDLATEKATRGHVLDEFKGDAKRPWQRASLSNDNPRPWQRDDKPAGRERTPSDDKPREPKK</sequence>
<comment type="similarity">
    <text evidence="1">Belongs to the MobA/MobL family.</text>
</comment>
<comment type="caution">
    <text evidence="5">The sequence shown here is derived from an EMBL/GenBank/DDBJ whole genome shotgun (WGS) entry which is preliminary data.</text>
</comment>
<gene>
    <name evidence="5" type="ORF">JQV55_20570</name>
</gene>
<feature type="compositionally biased region" description="Basic and acidic residues" evidence="3">
    <location>
        <begin position="429"/>
        <end position="481"/>
    </location>
</feature>
<feature type="domain" description="MobA/MobL protein" evidence="4">
    <location>
        <begin position="17"/>
        <end position="216"/>
    </location>
</feature>